<proteinExistence type="predicted"/>
<dbReference type="RefSeq" id="WP_369148024.1">
    <property type="nucleotide sequence ID" value="NZ_CP163444.1"/>
</dbReference>
<accession>A0AB39T4I2</accession>
<sequence length="315" mass="35063">MAFLSNRSRRPRLAPELDDTDLGKLLKRLVSTSRSSAFGTTDICVAQLARFMEESPEDFDRRAHRLSVLAGFLSESHLPAAWVTRDPRNPDALVLQAWSELEQGRTAGVLADASSIWKRCLLASEIDPRDPAPWLVMLGVARLERYPNSDVFAIWNEILTRDRWHREAYLSMLAYLSPEEAGSTAQMVEFVDSVRIRMPANAPCAAVELTADVMRYHAIVGRGGTDALLARNHWDSPQTAAFLERAAATWGQPAFFSHAATLADLNLLAYALTVSNRRREAAPLFETIGGKVTDWPWRTQGDPLAAFESARSKGR</sequence>
<gene>
    <name evidence="1" type="ORF">AB5J54_35435</name>
</gene>
<organism evidence="1">
    <name type="scientific">Streptomyces sp. R44</name>
    <dbReference type="NCBI Taxonomy" id="3238633"/>
    <lineage>
        <taxon>Bacteria</taxon>
        <taxon>Bacillati</taxon>
        <taxon>Actinomycetota</taxon>
        <taxon>Actinomycetes</taxon>
        <taxon>Kitasatosporales</taxon>
        <taxon>Streptomycetaceae</taxon>
        <taxon>Streptomyces</taxon>
    </lineage>
</organism>
<evidence type="ECO:0008006" key="2">
    <source>
        <dbReference type="Google" id="ProtNLM"/>
    </source>
</evidence>
<protein>
    <recommendedName>
        <fullName evidence="2">DUF4034 domain-containing protein</fullName>
    </recommendedName>
</protein>
<dbReference type="EMBL" id="CP163444">
    <property type="protein sequence ID" value="XDQ75495.1"/>
    <property type="molecule type" value="Genomic_DNA"/>
</dbReference>
<dbReference type="AlphaFoldDB" id="A0AB39T4I2"/>
<evidence type="ECO:0000313" key="1">
    <source>
        <dbReference type="EMBL" id="XDQ75495.1"/>
    </source>
</evidence>
<name>A0AB39T4I2_9ACTN</name>
<reference evidence="1" key="1">
    <citation type="submission" date="2024-07" db="EMBL/GenBank/DDBJ databases">
        <authorList>
            <person name="Yu S.T."/>
        </authorList>
    </citation>
    <scope>NUCLEOTIDE SEQUENCE</scope>
    <source>
        <strain evidence="1">R44</strain>
    </source>
</reference>